<dbReference type="PANTHER" id="PTHR14241:SF1">
    <property type="entry name" value="INTERFERON-INDUCED PROTEIN 44-RELATED"/>
    <property type="match status" value="1"/>
</dbReference>
<dbReference type="GO" id="GO:0006955">
    <property type="term" value="P:immune response"/>
    <property type="evidence" value="ECO:0007669"/>
    <property type="project" value="TreeGrafter"/>
</dbReference>
<evidence type="ECO:0000313" key="2">
    <source>
        <dbReference type="Proteomes" id="UP000261520"/>
    </source>
</evidence>
<reference evidence="1" key="2">
    <citation type="submission" date="2025-09" db="UniProtKB">
        <authorList>
            <consortium name="Ensembl"/>
        </authorList>
    </citation>
    <scope>IDENTIFICATION</scope>
</reference>
<dbReference type="CDD" id="cd00882">
    <property type="entry name" value="Ras_like_GTPase"/>
    <property type="match status" value="1"/>
</dbReference>
<organism evidence="1 2">
    <name type="scientific">Periophthalmus magnuspinnatus</name>
    <dbReference type="NCBI Taxonomy" id="409849"/>
    <lineage>
        <taxon>Eukaryota</taxon>
        <taxon>Metazoa</taxon>
        <taxon>Chordata</taxon>
        <taxon>Craniata</taxon>
        <taxon>Vertebrata</taxon>
        <taxon>Euteleostomi</taxon>
        <taxon>Actinopterygii</taxon>
        <taxon>Neopterygii</taxon>
        <taxon>Teleostei</taxon>
        <taxon>Neoteleostei</taxon>
        <taxon>Acanthomorphata</taxon>
        <taxon>Gobiaria</taxon>
        <taxon>Gobiiformes</taxon>
        <taxon>Gobioidei</taxon>
        <taxon>Gobiidae</taxon>
        <taxon>Oxudercinae</taxon>
        <taxon>Periophthalmus</taxon>
    </lineage>
</organism>
<keyword evidence="2" id="KW-1185">Reference proteome</keyword>
<reference evidence="1" key="1">
    <citation type="submission" date="2025-08" db="UniProtKB">
        <authorList>
            <consortium name="Ensembl"/>
        </authorList>
    </citation>
    <scope>IDENTIFICATION</scope>
</reference>
<evidence type="ECO:0000313" key="1">
    <source>
        <dbReference type="Ensembl" id="ENSPMGP00000027683.1"/>
    </source>
</evidence>
<dbReference type="AlphaFoldDB" id="A0A3B4BDR0"/>
<dbReference type="Gene3D" id="3.40.50.300">
    <property type="entry name" value="P-loop containing nucleotide triphosphate hydrolases"/>
    <property type="match status" value="1"/>
</dbReference>
<dbReference type="Ensembl" id="ENSPMGT00000029489.1">
    <property type="protein sequence ID" value="ENSPMGP00000027683.1"/>
    <property type="gene ID" value="ENSPMGG00000022341.1"/>
</dbReference>
<name>A0A3B4BDR0_9GOBI</name>
<protein>
    <submittedName>
        <fullName evidence="1">Uncharacterized protein</fullName>
    </submittedName>
</protein>
<sequence>MLCVIYEPVCNHILLLQTVFCTNSEDFYAVMYLGNDFSLISLVFDVPWRKIDWGNKEELLKMINRYTPRHGEEHLRVLVYGPVGAGKSSFINSVTSALYERMSNEAAANTSDSYETHYIFKEDSLDDTYPFVFNDIMGLEGGEKQGIHPEDIKLAMKGHVRDGYKFNPMSPLSEDSKHYNPNPTIDDQVHVLVLMLSANCPEIDHSVIQKMKEVRETARDLGIPQIAMGTHVDKACPEIMKDIKNIYRSKSMKTNVEFSKAVGIPLNCIMGVKNYSEETDNDADVDTLLLIALKHIVTNGLDFVRKQHHKRAHSLEGEMSKLNVNK</sequence>
<dbReference type="InterPro" id="IPR027417">
    <property type="entry name" value="P-loop_NTPase"/>
</dbReference>
<proteinExistence type="predicted"/>
<dbReference type="SUPFAM" id="SSF52540">
    <property type="entry name" value="P-loop containing nucleoside triphosphate hydrolases"/>
    <property type="match status" value="1"/>
</dbReference>
<dbReference type="Proteomes" id="UP000261520">
    <property type="component" value="Unplaced"/>
</dbReference>
<dbReference type="PANTHER" id="PTHR14241">
    <property type="entry name" value="INTERFERON-INDUCED PROTEIN 44"/>
    <property type="match status" value="1"/>
</dbReference>
<accession>A0A3B4BDR0</accession>
<dbReference type="STRING" id="409849.ENSPMGP00000027683"/>